<gene>
    <name evidence="2" type="ORF">DSCW_33540</name>
</gene>
<dbReference type="EMBL" id="AP021875">
    <property type="protein sequence ID" value="BBO75937.1"/>
    <property type="molecule type" value="Genomic_DNA"/>
</dbReference>
<keyword evidence="3" id="KW-1185">Reference proteome</keyword>
<dbReference type="OrthoDB" id="9781472at2"/>
<dbReference type="InterPro" id="IPR023606">
    <property type="entry name" value="CoA-Trfase_III_dom_1_sf"/>
</dbReference>
<dbReference type="PANTHER" id="PTHR48228:SF5">
    <property type="entry name" value="ALPHA-METHYLACYL-COA RACEMASE"/>
    <property type="match status" value="1"/>
</dbReference>
<organism evidence="2 3">
    <name type="scientific">Desulfosarcina widdelii</name>
    <dbReference type="NCBI Taxonomy" id="947919"/>
    <lineage>
        <taxon>Bacteria</taxon>
        <taxon>Pseudomonadati</taxon>
        <taxon>Thermodesulfobacteriota</taxon>
        <taxon>Desulfobacteria</taxon>
        <taxon>Desulfobacterales</taxon>
        <taxon>Desulfosarcinaceae</taxon>
        <taxon>Desulfosarcina</taxon>
    </lineage>
</organism>
<dbReference type="Proteomes" id="UP000427769">
    <property type="component" value="Chromosome"/>
</dbReference>
<dbReference type="RefSeq" id="WP_155304810.1">
    <property type="nucleotide sequence ID" value="NZ_AP021875.1"/>
</dbReference>
<dbReference type="KEGG" id="dwd:DSCW_33540"/>
<evidence type="ECO:0000256" key="1">
    <source>
        <dbReference type="SAM" id="MobiDB-lite"/>
    </source>
</evidence>
<dbReference type="Gene3D" id="3.40.50.10540">
    <property type="entry name" value="Crotonobetainyl-coa:carnitine coa-transferase, domain 1"/>
    <property type="match status" value="1"/>
</dbReference>
<sequence length="373" mass="41289">MGPLEGIKILEFGGIGAIPFCGQMLADMGATLLRIERKGGPMARLGEAKFNIWFRNRPAIYIDFKKKQGIEAILKLIESADGTIEGFRPGVMERLGIGPDECLLRNPKLIYGRLTGYGREGPLCMAAGHDINYLAISGGLGAIGHKESRPVPPLNILADLGGGGLMLAFGMVCALLERTKSGKGQVVDSAMVDGCAALFGAFYGWWAANVWKDRRGVNLLDSGAPFYDTYQTADGKYIALGAFEPEFFQTVLQRLGIDGFEFEDYADERHWPALKERLRLAFKARTRDEWCAFFEGFDTCIAPVLSFSEAFEHPHNRARNTFVEIGGVTQPAPTPRFSRTQPEIKQPPTEPKENIEESLLQWGFNRSEIMEIL</sequence>
<feature type="region of interest" description="Disordered" evidence="1">
    <location>
        <begin position="330"/>
        <end position="352"/>
    </location>
</feature>
<dbReference type="GO" id="GO:0003824">
    <property type="term" value="F:catalytic activity"/>
    <property type="evidence" value="ECO:0007669"/>
    <property type="project" value="InterPro"/>
</dbReference>
<dbReference type="Gene3D" id="3.30.1540.10">
    <property type="entry name" value="formyl-coa transferase, domain 3"/>
    <property type="match status" value="1"/>
</dbReference>
<proteinExistence type="predicted"/>
<dbReference type="Pfam" id="PF02515">
    <property type="entry name" value="CoA_transf_3"/>
    <property type="match status" value="1"/>
</dbReference>
<protein>
    <submittedName>
        <fullName evidence="2">Alpha-methylacyl-CoA racemase</fullName>
    </submittedName>
</protein>
<evidence type="ECO:0000313" key="2">
    <source>
        <dbReference type="EMBL" id="BBO75937.1"/>
    </source>
</evidence>
<dbReference type="InterPro" id="IPR050509">
    <property type="entry name" value="CoA-transferase_III"/>
</dbReference>
<name>A0A5K7ZIP7_9BACT</name>
<accession>A0A5K7ZIP7</accession>
<dbReference type="InterPro" id="IPR003673">
    <property type="entry name" value="CoA-Trfase_fam_III"/>
</dbReference>
<evidence type="ECO:0000313" key="3">
    <source>
        <dbReference type="Proteomes" id="UP000427769"/>
    </source>
</evidence>
<dbReference type="InterPro" id="IPR044855">
    <property type="entry name" value="CoA-Trfase_III_dom3_sf"/>
</dbReference>
<dbReference type="PANTHER" id="PTHR48228">
    <property type="entry name" value="SUCCINYL-COA--D-CITRAMALATE COA-TRANSFERASE"/>
    <property type="match status" value="1"/>
</dbReference>
<reference evidence="2 3" key="1">
    <citation type="submission" date="2019-11" db="EMBL/GenBank/DDBJ databases">
        <title>Comparative genomics of hydrocarbon-degrading Desulfosarcina strains.</title>
        <authorList>
            <person name="Watanabe M."/>
            <person name="Kojima H."/>
            <person name="Fukui M."/>
        </authorList>
    </citation>
    <scope>NUCLEOTIDE SEQUENCE [LARGE SCALE GENOMIC DNA]</scope>
    <source>
        <strain evidence="2 3">PP31</strain>
    </source>
</reference>
<dbReference type="AlphaFoldDB" id="A0A5K7ZIP7"/>
<dbReference type="SUPFAM" id="SSF89796">
    <property type="entry name" value="CoA-transferase family III (CaiB/BaiF)"/>
    <property type="match status" value="1"/>
</dbReference>